<evidence type="ECO:0000313" key="3">
    <source>
        <dbReference type="Proteomes" id="UP001462502"/>
    </source>
</evidence>
<organism evidence="2 3">
    <name type="scientific">Chromobacterium phragmitis</name>
    <dbReference type="NCBI Taxonomy" id="2202141"/>
    <lineage>
        <taxon>Bacteria</taxon>
        <taxon>Pseudomonadati</taxon>
        <taxon>Pseudomonadota</taxon>
        <taxon>Betaproteobacteria</taxon>
        <taxon>Neisseriales</taxon>
        <taxon>Chromobacteriaceae</taxon>
        <taxon>Chromobacterium</taxon>
    </lineage>
</organism>
<accession>A0ABV0J0S6</accession>
<dbReference type="Pfam" id="PF14301">
    <property type="entry name" value="DUF4376"/>
    <property type="match status" value="1"/>
</dbReference>
<dbReference type="Proteomes" id="UP001462502">
    <property type="component" value="Unassembled WGS sequence"/>
</dbReference>
<reference evidence="2 3" key="1">
    <citation type="submission" date="2024-05" db="EMBL/GenBank/DDBJ databases">
        <authorList>
            <person name="De Oliveira J.P."/>
            <person name="Noriler S.A."/>
            <person name="De Oliveira A.G."/>
            <person name="Sipoli D.S."/>
        </authorList>
    </citation>
    <scope>NUCLEOTIDE SEQUENCE [LARGE SCALE GENOMIC DNA]</scope>
    <source>
        <strain evidence="2 3">LABIM192</strain>
    </source>
</reference>
<keyword evidence="3" id="KW-1185">Reference proteome</keyword>
<protein>
    <recommendedName>
        <fullName evidence="1">DUF4376 domain-containing protein</fullName>
    </recommendedName>
</protein>
<sequence length="186" mass="20217">MGQKIAAMENGVIVFYDSVDSPVPAGVDHINISDAEWQQCLAQPGWIIQDGKLVAPAQPTAAELLRQAQQEQCRALRGACESAIISGFASSALGARHEYGSTVPDQNNLLSALNAAQGQASSWTTPLWCAAEAAWRYLPHSASQVQQVNRDWVDFRTSLQQRHADLVGQVMAATSVAEILRVEWFN</sequence>
<dbReference type="RefSeq" id="WP_347937726.1">
    <property type="nucleotide sequence ID" value="NZ_JBDXMI010000011.1"/>
</dbReference>
<name>A0ABV0J0S6_9NEIS</name>
<proteinExistence type="predicted"/>
<evidence type="ECO:0000313" key="2">
    <source>
        <dbReference type="EMBL" id="MEO9387141.1"/>
    </source>
</evidence>
<dbReference type="EMBL" id="JBDXMI010000011">
    <property type="protein sequence ID" value="MEO9387141.1"/>
    <property type="molecule type" value="Genomic_DNA"/>
</dbReference>
<comment type="caution">
    <text evidence="2">The sequence shown here is derived from an EMBL/GenBank/DDBJ whole genome shotgun (WGS) entry which is preliminary data.</text>
</comment>
<feature type="domain" description="DUF4376" evidence="1">
    <location>
        <begin position="67"/>
        <end position="176"/>
    </location>
</feature>
<gene>
    <name evidence="2" type="ORF">ABI908_23890</name>
</gene>
<dbReference type="InterPro" id="IPR025484">
    <property type="entry name" value="DUF4376"/>
</dbReference>
<evidence type="ECO:0000259" key="1">
    <source>
        <dbReference type="Pfam" id="PF14301"/>
    </source>
</evidence>